<name>A0A0V8QA77_9FIRM</name>
<comment type="caution">
    <text evidence="1">The sequence shown here is derived from an EMBL/GenBank/DDBJ whole genome shotgun (WGS) entry which is preliminary data.</text>
</comment>
<dbReference type="InterPro" id="IPR029068">
    <property type="entry name" value="Glyas_Bleomycin-R_OHBP_Dase"/>
</dbReference>
<sequence>MINMRHVGIYVKDIIKLTNFYINCFEMLPIVLFEDNNNRIVEELFGKNIVIKTTKLLTPYGKKQGTGDMIELVQINNSIQEKPYLPEEVHGDIGDFGSSHIAIGG</sequence>
<dbReference type="STRING" id="290052.ASU35_04810"/>
<accession>A0A0V8QA77</accession>
<reference evidence="1 2" key="1">
    <citation type="submission" date="2015-11" db="EMBL/GenBank/DDBJ databases">
        <title>Butyribacter intestini gen. nov., sp. nov., a butyric acid-producing bacterium of the family Lachnospiraceae isolated from the human faeces.</title>
        <authorList>
            <person name="Zou Y."/>
            <person name="Xue W."/>
            <person name="Luo G."/>
            <person name="Lv M."/>
        </authorList>
    </citation>
    <scope>NUCLEOTIDE SEQUENCE [LARGE SCALE GENOMIC DNA]</scope>
    <source>
        <strain evidence="1 2">ACET-33324</strain>
    </source>
</reference>
<dbReference type="RefSeq" id="WP_058354312.1">
    <property type="nucleotide sequence ID" value="NZ_CABMMD010000219.1"/>
</dbReference>
<dbReference type="AlphaFoldDB" id="A0A0V8QA77"/>
<evidence type="ECO:0000313" key="2">
    <source>
        <dbReference type="Proteomes" id="UP000054874"/>
    </source>
</evidence>
<proteinExistence type="predicted"/>
<dbReference type="Proteomes" id="UP000054874">
    <property type="component" value="Unassembled WGS sequence"/>
</dbReference>
<dbReference type="EMBL" id="LNAM01000219">
    <property type="protein sequence ID" value="KSV57501.1"/>
    <property type="molecule type" value="Genomic_DNA"/>
</dbReference>
<organism evidence="1 2">
    <name type="scientific">Acetivibrio ethanolgignens</name>
    <dbReference type="NCBI Taxonomy" id="290052"/>
    <lineage>
        <taxon>Bacteria</taxon>
        <taxon>Bacillati</taxon>
        <taxon>Bacillota</taxon>
        <taxon>Clostridia</taxon>
        <taxon>Eubacteriales</taxon>
        <taxon>Oscillospiraceae</taxon>
        <taxon>Acetivibrio</taxon>
    </lineage>
</organism>
<protein>
    <recommendedName>
        <fullName evidence="3">Glyoxalase/fosfomycin resistance/dioxygenase domain-containing protein</fullName>
    </recommendedName>
</protein>
<keyword evidence="2" id="KW-1185">Reference proteome</keyword>
<evidence type="ECO:0008006" key="3">
    <source>
        <dbReference type="Google" id="ProtNLM"/>
    </source>
</evidence>
<dbReference type="OrthoDB" id="9788468at2"/>
<evidence type="ECO:0000313" key="1">
    <source>
        <dbReference type="EMBL" id="KSV57501.1"/>
    </source>
</evidence>
<gene>
    <name evidence="1" type="ORF">ASU35_04810</name>
</gene>
<dbReference type="Gene3D" id="3.10.180.10">
    <property type="entry name" value="2,3-Dihydroxybiphenyl 1,2-Dioxygenase, domain 1"/>
    <property type="match status" value="1"/>
</dbReference>